<organism evidence="7 8">
    <name type="scientific">Heliocybe sulcata</name>
    <dbReference type="NCBI Taxonomy" id="5364"/>
    <lineage>
        <taxon>Eukaryota</taxon>
        <taxon>Fungi</taxon>
        <taxon>Dikarya</taxon>
        <taxon>Basidiomycota</taxon>
        <taxon>Agaricomycotina</taxon>
        <taxon>Agaricomycetes</taxon>
        <taxon>Gloeophyllales</taxon>
        <taxon>Gloeophyllaceae</taxon>
        <taxon>Heliocybe</taxon>
    </lineage>
</organism>
<dbReference type="GO" id="GO:0000981">
    <property type="term" value="F:DNA-binding transcription factor activity, RNA polymerase II-specific"/>
    <property type="evidence" value="ECO:0007669"/>
    <property type="project" value="UniProtKB-ARBA"/>
</dbReference>
<keyword evidence="4" id="KW-0862">Zinc</keyword>
<reference evidence="7 8" key="1">
    <citation type="journal article" date="2019" name="Nat. Ecol. Evol.">
        <title>Megaphylogeny resolves global patterns of mushroom evolution.</title>
        <authorList>
            <person name="Varga T."/>
            <person name="Krizsan K."/>
            <person name="Foldi C."/>
            <person name="Dima B."/>
            <person name="Sanchez-Garcia M."/>
            <person name="Sanchez-Ramirez S."/>
            <person name="Szollosi G.J."/>
            <person name="Szarkandi J.G."/>
            <person name="Papp V."/>
            <person name="Albert L."/>
            <person name="Andreopoulos W."/>
            <person name="Angelini C."/>
            <person name="Antonin V."/>
            <person name="Barry K.W."/>
            <person name="Bougher N.L."/>
            <person name="Buchanan P."/>
            <person name="Buyck B."/>
            <person name="Bense V."/>
            <person name="Catcheside P."/>
            <person name="Chovatia M."/>
            <person name="Cooper J."/>
            <person name="Damon W."/>
            <person name="Desjardin D."/>
            <person name="Finy P."/>
            <person name="Geml J."/>
            <person name="Haridas S."/>
            <person name="Hughes K."/>
            <person name="Justo A."/>
            <person name="Karasinski D."/>
            <person name="Kautmanova I."/>
            <person name="Kiss B."/>
            <person name="Kocsube S."/>
            <person name="Kotiranta H."/>
            <person name="LaButti K.M."/>
            <person name="Lechner B.E."/>
            <person name="Liimatainen K."/>
            <person name="Lipzen A."/>
            <person name="Lukacs Z."/>
            <person name="Mihaltcheva S."/>
            <person name="Morgado L.N."/>
            <person name="Niskanen T."/>
            <person name="Noordeloos M.E."/>
            <person name="Ohm R.A."/>
            <person name="Ortiz-Santana B."/>
            <person name="Ovrebo C."/>
            <person name="Racz N."/>
            <person name="Riley R."/>
            <person name="Savchenko A."/>
            <person name="Shiryaev A."/>
            <person name="Soop K."/>
            <person name="Spirin V."/>
            <person name="Szebenyi C."/>
            <person name="Tomsovsky M."/>
            <person name="Tulloss R.E."/>
            <person name="Uehling J."/>
            <person name="Grigoriev I.V."/>
            <person name="Vagvolgyi C."/>
            <person name="Papp T."/>
            <person name="Martin F.M."/>
            <person name="Miettinen O."/>
            <person name="Hibbett D.S."/>
            <person name="Nagy L.G."/>
        </authorList>
    </citation>
    <scope>NUCLEOTIDE SEQUENCE [LARGE SCALE GENOMIC DNA]</scope>
    <source>
        <strain evidence="7 8">OMC1185</strain>
    </source>
</reference>
<dbReference type="PANTHER" id="PTHR23235:SF120">
    <property type="entry name" value="KRUPPEL-LIKE FACTOR 15"/>
    <property type="match status" value="1"/>
</dbReference>
<dbReference type="InterPro" id="IPR036236">
    <property type="entry name" value="Znf_C2H2_sf"/>
</dbReference>
<dbReference type="OrthoDB" id="4748970at2759"/>
<gene>
    <name evidence="7" type="ORF">OE88DRAFT_1596468</name>
</gene>
<evidence type="ECO:0000256" key="5">
    <source>
        <dbReference type="PROSITE-ProRule" id="PRU00042"/>
    </source>
</evidence>
<dbReference type="PANTHER" id="PTHR23235">
    <property type="entry name" value="KRUEPPEL-LIKE TRANSCRIPTION FACTOR"/>
    <property type="match status" value="1"/>
</dbReference>
<dbReference type="FunFam" id="3.30.160.60:FF:000125">
    <property type="entry name" value="Putative zinc finger protein 143"/>
    <property type="match status" value="2"/>
</dbReference>
<keyword evidence="2" id="KW-0677">Repeat</keyword>
<evidence type="ECO:0000259" key="6">
    <source>
        <dbReference type="PROSITE" id="PS50157"/>
    </source>
</evidence>
<dbReference type="Gene3D" id="3.30.160.60">
    <property type="entry name" value="Classic Zinc Finger"/>
    <property type="match status" value="2"/>
</dbReference>
<evidence type="ECO:0000256" key="4">
    <source>
        <dbReference type="ARBA" id="ARBA00022833"/>
    </source>
</evidence>
<dbReference type="SMART" id="SM00355">
    <property type="entry name" value="ZnF_C2H2"/>
    <property type="match status" value="2"/>
</dbReference>
<keyword evidence="1" id="KW-0479">Metal-binding</keyword>
<dbReference type="AlphaFoldDB" id="A0A5C3MNJ6"/>
<accession>A0A5C3MNJ6</accession>
<feature type="non-terminal residue" evidence="7">
    <location>
        <position position="77"/>
    </location>
</feature>
<evidence type="ECO:0000256" key="2">
    <source>
        <dbReference type="ARBA" id="ARBA00022737"/>
    </source>
</evidence>
<dbReference type="GO" id="GO:0000978">
    <property type="term" value="F:RNA polymerase II cis-regulatory region sequence-specific DNA binding"/>
    <property type="evidence" value="ECO:0007669"/>
    <property type="project" value="TreeGrafter"/>
</dbReference>
<dbReference type="Proteomes" id="UP000305948">
    <property type="component" value="Unassembled WGS sequence"/>
</dbReference>
<dbReference type="STRING" id="5364.A0A5C3MNJ6"/>
<protein>
    <recommendedName>
        <fullName evidence="6">C2H2-type domain-containing protein</fullName>
    </recommendedName>
</protein>
<keyword evidence="8" id="KW-1185">Reference proteome</keyword>
<keyword evidence="3 5" id="KW-0863">Zinc-finger</keyword>
<dbReference type="GO" id="GO:0008270">
    <property type="term" value="F:zinc ion binding"/>
    <property type="evidence" value="ECO:0007669"/>
    <property type="project" value="UniProtKB-KW"/>
</dbReference>
<evidence type="ECO:0000256" key="1">
    <source>
        <dbReference type="ARBA" id="ARBA00022723"/>
    </source>
</evidence>
<dbReference type="PROSITE" id="PS50157">
    <property type="entry name" value="ZINC_FINGER_C2H2_2"/>
    <property type="match status" value="2"/>
</dbReference>
<dbReference type="Pfam" id="PF00096">
    <property type="entry name" value="zf-C2H2"/>
    <property type="match status" value="1"/>
</dbReference>
<dbReference type="EMBL" id="ML213526">
    <property type="protein sequence ID" value="TFK47039.1"/>
    <property type="molecule type" value="Genomic_DNA"/>
</dbReference>
<dbReference type="SUPFAM" id="SSF57667">
    <property type="entry name" value="beta-beta-alpha zinc fingers"/>
    <property type="match status" value="1"/>
</dbReference>
<name>A0A5C3MNJ6_9AGAM</name>
<feature type="domain" description="C2H2-type" evidence="6">
    <location>
        <begin position="53"/>
        <end position="77"/>
    </location>
</feature>
<evidence type="ECO:0000256" key="3">
    <source>
        <dbReference type="ARBA" id="ARBA00022771"/>
    </source>
</evidence>
<feature type="non-terminal residue" evidence="7">
    <location>
        <position position="1"/>
    </location>
</feature>
<dbReference type="PROSITE" id="PS00028">
    <property type="entry name" value="ZINC_FINGER_C2H2_1"/>
    <property type="match status" value="2"/>
</dbReference>
<feature type="domain" description="C2H2-type" evidence="6">
    <location>
        <begin position="23"/>
        <end position="52"/>
    </location>
</feature>
<evidence type="ECO:0000313" key="8">
    <source>
        <dbReference type="Proteomes" id="UP000305948"/>
    </source>
</evidence>
<evidence type="ECO:0000313" key="7">
    <source>
        <dbReference type="EMBL" id="TFK47039.1"/>
    </source>
</evidence>
<proteinExistence type="predicted"/>
<sequence>KSTVTTDAIRAASLKRRKKPAKFHCTYPGCGSGFTRANNLHGHIRSHTGERPYTCMVVGCSSAFARENDLKRHMPTH</sequence>
<dbReference type="InterPro" id="IPR013087">
    <property type="entry name" value="Znf_C2H2_type"/>
</dbReference>